<evidence type="ECO:0000313" key="2">
    <source>
        <dbReference type="EMBL" id="MDO7882463.1"/>
    </source>
</evidence>
<dbReference type="SUPFAM" id="SSF49299">
    <property type="entry name" value="PKD domain"/>
    <property type="match status" value="1"/>
</dbReference>
<dbReference type="InterPro" id="IPR035986">
    <property type="entry name" value="PKD_dom_sf"/>
</dbReference>
<dbReference type="PROSITE" id="PS50093">
    <property type="entry name" value="PKD"/>
    <property type="match status" value="1"/>
</dbReference>
<organism evidence="2 3">
    <name type="scientific">Antiquaquibacter soli</name>
    <dbReference type="NCBI Taxonomy" id="3064523"/>
    <lineage>
        <taxon>Bacteria</taxon>
        <taxon>Bacillati</taxon>
        <taxon>Actinomycetota</taxon>
        <taxon>Actinomycetes</taxon>
        <taxon>Micrococcales</taxon>
        <taxon>Microbacteriaceae</taxon>
        <taxon>Antiquaquibacter</taxon>
    </lineage>
</organism>
<dbReference type="Pfam" id="PF00801">
    <property type="entry name" value="PKD"/>
    <property type="match status" value="1"/>
</dbReference>
<dbReference type="CDD" id="cd00146">
    <property type="entry name" value="PKD"/>
    <property type="match status" value="1"/>
</dbReference>
<gene>
    <name evidence="2" type="ORF">Q5716_09530</name>
</gene>
<name>A0ABT9BN53_9MICO</name>
<dbReference type="InterPro" id="IPR013783">
    <property type="entry name" value="Ig-like_fold"/>
</dbReference>
<dbReference type="Gene3D" id="2.60.40.10">
    <property type="entry name" value="Immunoglobulins"/>
    <property type="match status" value="1"/>
</dbReference>
<dbReference type="Proteomes" id="UP001241072">
    <property type="component" value="Unassembled WGS sequence"/>
</dbReference>
<accession>A0ABT9BN53</accession>
<proteinExistence type="predicted"/>
<dbReference type="EMBL" id="JAUQUB010000001">
    <property type="protein sequence ID" value="MDO7882463.1"/>
    <property type="molecule type" value="Genomic_DNA"/>
</dbReference>
<evidence type="ECO:0000259" key="1">
    <source>
        <dbReference type="PROSITE" id="PS50093"/>
    </source>
</evidence>
<sequence>MNLGSCDYSGSLDNGGVTLEGGGSYSGSDGGGGGDILIDLDDGVNDPFANCTVVLDGRCRAVGPGRDTPPAAGTVTLADIAHLVPDLGTLSTQPAGWAPLRLPANPISSASTHTVGATLLGAPANVRFTPVEWYWDYGDGSTGTSETGGARWESLGIAEFDPTPTSHAYRSRGTYTLTVSIAFRAEYQVAGGPWIPIAGTLVRTGPSADIRIMSAKTVLVDEDCVRNPHGPGC</sequence>
<protein>
    <recommendedName>
        <fullName evidence="1">PKD domain-containing protein</fullName>
    </recommendedName>
</protein>
<dbReference type="InterPro" id="IPR000601">
    <property type="entry name" value="PKD_dom"/>
</dbReference>
<comment type="caution">
    <text evidence="2">The sequence shown here is derived from an EMBL/GenBank/DDBJ whole genome shotgun (WGS) entry which is preliminary data.</text>
</comment>
<feature type="domain" description="PKD" evidence="1">
    <location>
        <begin position="129"/>
        <end position="182"/>
    </location>
</feature>
<reference evidence="2 3" key="1">
    <citation type="submission" date="2023-07" db="EMBL/GenBank/DDBJ databases">
        <title>Protaetiibacter sp. nov WY-16 isolated from soil.</title>
        <authorList>
            <person name="Liu B."/>
            <person name="Wan Y."/>
        </authorList>
    </citation>
    <scope>NUCLEOTIDE SEQUENCE [LARGE SCALE GENOMIC DNA]</scope>
    <source>
        <strain evidence="2 3">WY-16</strain>
    </source>
</reference>
<evidence type="ECO:0000313" key="3">
    <source>
        <dbReference type="Proteomes" id="UP001241072"/>
    </source>
</evidence>
<keyword evidence="3" id="KW-1185">Reference proteome</keyword>
<dbReference type="RefSeq" id="WP_305002839.1">
    <property type="nucleotide sequence ID" value="NZ_JAUQUB010000001.1"/>
</dbReference>